<dbReference type="InterPro" id="IPR000276">
    <property type="entry name" value="GPCR_Rhodpsn"/>
</dbReference>
<dbReference type="AlphaFoldDB" id="A0A193KUD5"/>
<gene>
    <name evidence="11" type="primary">gcr001</name>
</gene>
<dbReference type="SUPFAM" id="SSF81321">
    <property type="entry name" value="Family A G protein-coupled receptor-like"/>
    <property type="match status" value="1"/>
</dbReference>
<protein>
    <submittedName>
        <fullName evidence="11">GCR001</fullName>
    </submittedName>
</protein>
<feature type="transmembrane region" description="Helical" evidence="9">
    <location>
        <begin position="55"/>
        <end position="74"/>
    </location>
</feature>
<dbReference type="SMART" id="SM01381">
    <property type="entry name" value="7TM_GPCR_Srsx"/>
    <property type="match status" value="1"/>
</dbReference>
<keyword evidence="5" id="KW-0297">G-protein coupled receptor</keyword>
<evidence type="ECO:0000256" key="6">
    <source>
        <dbReference type="ARBA" id="ARBA00023136"/>
    </source>
</evidence>
<feature type="transmembrane region" description="Helical" evidence="9">
    <location>
        <begin position="20"/>
        <end position="43"/>
    </location>
</feature>
<keyword evidence="2" id="KW-1003">Cell membrane</keyword>
<organism evidence="11">
    <name type="scientific">Schmidtea mediterranea</name>
    <name type="common">Freshwater planarian flatworm</name>
    <dbReference type="NCBI Taxonomy" id="79327"/>
    <lineage>
        <taxon>Eukaryota</taxon>
        <taxon>Metazoa</taxon>
        <taxon>Spiralia</taxon>
        <taxon>Lophotrochozoa</taxon>
        <taxon>Platyhelminthes</taxon>
        <taxon>Rhabditophora</taxon>
        <taxon>Seriata</taxon>
        <taxon>Tricladida</taxon>
        <taxon>Continenticola</taxon>
        <taxon>Geoplanoidea</taxon>
        <taxon>Dugesiidae</taxon>
        <taxon>Schmidtea</taxon>
    </lineage>
</organism>
<evidence type="ECO:0000313" key="11">
    <source>
        <dbReference type="EMBL" id="ANO38984.1"/>
    </source>
</evidence>
<evidence type="ECO:0000256" key="9">
    <source>
        <dbReference type="SAM" id="Phobius"/>
    </source>
</evidence>
<feature type="transmembrane region" description="Helical" evidence="9">
    <location>
        <begin position="186"/>
        <end position="208"/>
    </location>
</feature>
<keyword evidence="7" id="KW-0675">Receptor</keyword>
<evidence type="ECO:0000256" key="1">
    <source>
        <dbReference type="ARBA" id="ARBA00004651"/>
    </source>
</evidence>
<evidence type="ECO:0000256" key="2">
    <source>
        <dbReference type="ARBA" id="ARBA00022475"/>
    </source>
</evidence>
<dbReference type="InterPro" id="IPR017452">
    <property type="entry name" value="GPCR_Rhodpsn_7TM"/>
</dbReference>
<dbReference type="PANTHER" id="PTHR24248">
    <property type="entry name" value="ADRENERGIC RECEPTOR-RELATED G-PROTEIN COUPLED RECEPTOR"/>
    <property type="match status" value="1"/>
</dbReference>
<evidence type="ECO:0000256" key="3">
    <source>
        <dbReference type="ARBA" id="ARBA00022692"/>
    </source>
</evidence>
<evidence type="ECO:0000259" key="10">
    <source>
        <dbReference type="PROSITE" id="PS50262"/>
    </source>
</evidence>
<evidence type="ECO:0000256" key="7">
    <source>
        <dbReference type="ARBA" id="ARBA00023170"/>
    </source>
</evidence>
<keyword evidence="4 9" id="KW-1133">Transmembrane helix</keyword>
<dbReference type="EMBL" id="KX018823">
    <property type="protein sequence ID" value="ANO38984.1"/>
    <property type="molecule type" value="mRNA"/>
</dbReference>
<name>A0A193KUD5_SCHMD</name>
<reference evidence="11" key="1">
    <citation type="journal article" date="2016" name="PLoS Biol.">
        <title>GPCRs Direct Germline Development and Somatic Gonad Function in Planarians.</title>
        <authorList>
            <person name="Saberi A."/>
            <person name="Jamal A."/>
            <person name="Beets I."/>
            <person name="Schoofs L."/>
            <person name="Newmark P.A."/>
        </authorList>
    </citation>
    <scope>NUCLEOTIDE SEQUENCE</scope>
</reference>
<dbReference type="GO" id="GO:0005886">
    <property type="term" value="C:plasma membrane"/>
    <property type="evidence" value="ECO:0007669"/>
    <property type="project" value="UniProtKB-SubCell"/>
</dbReference>
<dbReference type="Pfam" id="PF00001">
    <property type="entry name" value="7tm_1"/>
    <property type="match status" value="1"/>
</dbReference>
<keyword evidence="8" id="KW-0807">Transducer</keyword>
<keyword evidence="6 9" id="KW-0472">Membrane</keyword>
<dbReference type="GO" id="GO:0043410">
    <property type="term" value="P:positive regulation of MAPK cascade"/>
    <property type="evidence" value="ECO:0007669"/>
    <property type="project" value="TreeGrafter"/>
</dbReference>
<accession>A0A193KUD5</accession>
<feature type="transmembrane region" description="Helical" evidence="9">
    <location>
        <begin position="94"/>
        <end position="115"/>
    </location>
</feature>
<evidence type="ECO:0000256" key="5">
    <source>
        <dbReference type="ARBA" id="ARBA00023040"/>
    </source>
</evidence>
<evidence type="ECO:0000256" key="4">
    <source>
        <dbReference type="ARBA" id="ARBA00022989"/>
    </source>
</evidence>
<sequence>MNSNGDTNSSLIGPGMGTYFVGVLFGILVLTTISGNILVIVSVIMERNLRTITNFFIVSLACADLLMGCVVMPFSAYSELSAGYWIFGYHWCDLWHAFDVLSSTASILNLCMIAIERFWATENPITYGSRMSHKRCIVMIAIVWMCSSLISFPAILWWHVMESQKNLTKILLVDRTTLCEFPDDKAYLIISSTISFYIPLIIMIVVYIRIYRTATTVMKTLTTGTKIVYKNSQSGEVLRLGIHRGGVYNSNNKSNNSSDNNVYHQKSKVNGNIKSEKSFLCFKYSVKLRPKDVSLTGLKVSFERKYSPIHLVSSSYPSSFSSPTFQSCASESSASNSNSLKHTLKKKRYKRSVSISLGKKFKKFAREQKAAKTLGIVMGIFIICWLPFFVCNILSAVYNEAFGQSKGVVMIVVTWLGYINSAVNPMIYAHSMRDFRRAFIHILCGLCPLRSQIFRLTRADVNRNVITPSSSVRVRSHHLGNMK</sequence>
<dbReference type="PROSITE" id="PS50262">
    <property type="entry name" value="G_PROTEIN_RECEP_F1_2"/>
    <property type="match status" value="1"/>
</dbReference>
<dbReference type="PRINTS" id="PR00237">
    <property type="entry name" value="GPCRRHODOPSN"/>
</dbReference>
<feature type="transmembrane region" description="Helical" evidence="9">
    <location>
        <begin position="373"/>
        <end position="395"/>
    </location>
</feature>
<dbReference type="GO" id="GO:0071880">
    <property type="term" value="P:adenylate cyclase-activating adrenergic receptor signaling pathway"/>
    <property type="evidence" value="ECO:0007669"/>
    <property type="project" value="TreeGrafter"/>
</dbReference>
<feature type="domain" description="G-protein coupled receptors family 1 profile" evidence="10">
    <location>
        <begin position="35"/>
        <end position="428"/>
    </location>
</feature>
<dbReference type="GO" id="GO:0004930">
    <property type="term" value="F:G protein-coupled receptor activity"/>
    <property type="evidence" value="ECO:0007669"/>
    <property type="project" value="UniProtKB-KW"/>
</dbReference>
<feature type="transmembrane region" description="Helical" evidence="9">
    <location>
        <begin position="407"/>
        <end position="427"/>
    </location>
</feature>
<proteinExistence type="evidence at transcript level"/>
<keyword evidence="3 9" id="KW-0812">Transmembrane</keyword>
<evidence type="ECO:0000256" key="8">
    <source>
        <dbReference type="ARBA" id="ARBA00023224"/>
    </source>
</evidence>
<dbReference type="Gene3D" id="1.20.1070.10">
    <property type="entry name" value="Rhodopsin 7-helix transmembrane proteins"/>
    <property type="match status" value="2"/>
</dbReference>
<comment type="subcellular location">
    <subcellularLocation>
        <location evidence="1">Cell membrane</location>
        <topology evidence="1">Multi-pass membrane protein</topology>
    </subcellularLocation>
</comment>
<dbReference type="PANTHER" id="PTHR24248:SF185">
    <property type="entry name" value="DOPAMINE RECEPTOR 2"/>
    <property type="match status" value="1"/>
</dbReference>
<dbReference type="OrthoDB" id="5957871at2759"/>
<feature type="transmembrane region" description="Helical" evidence="9">
    <location>
        <begin position="136"/>
        <end position="158"/>
    </location>
</feature>